<dbReference type="SUPFAM" id="SSF55729">
    <property type="entry name" value="Acyl-CoA N-acyltransferases (Nat)"/>
    <property type="match status" value="1"/>
</dbReference>
<protein>
    <recommendedName>
        <fullName evidence="3">Lysine N-acyltransferase MbtK</fullName>
    </recommendedName>
    <alternativeName>
        <fullName evidence="4">Mycobactin synthase protein K</fullName>
    </alternativeName>
</protein>
<name>A0ABV6LPW6_9BACI</name>
<evidence type="ECO:0000313" key="6">
    <source>
        <dbReference type="EMBL" id="MFC0524430.1"/>
    </source>
</evidence>
<keyword evidence="6" id="KW-0808">Transferase</keyword>
<organism evidence="6 7">
    <name type="scientific">Pontibacillus salicampi</name>
    <dbReference type="NCBI Taxonomy" id="1449801"/>
    <lineage>
        <taxon>Bacteria</taxon>
        <taxon>Bacillati</taxon>
        <taxon>Bacillota</taxon>
        <taxon>Bacilli</taxon>
        <taxon>Bacillales</taxon>
        <taxon>Bacillaceae</taxon>
        <taxon>Pontibacillus</taxon>
    </lineage>
</organism>
<accession>A0ABV6LPW6</accession>
<comment type="caution">
    <text evidence="6">The sequence shown here is derived from an EMBL/GenBank/DDBJ whole genome shotgun (WGS) entry which is preliminary data.</text>
</comment>
<dbReference type="GO" id="GO:0016746">
    <property type="term" value="F:acyltransferase activity"/>
    <property type="evidence" value="ECO:0007669"/>
    <property type="project" value="UniProtKB-KW"/>
</dbReference>
<dbReference type="RefSeq" id="WP_377348400.1">
    <property type="nucleotide sequence ID" value="NZ_JBHLTP010000011.1"/>
</dbReference>
<keyword evidence="7" id="KW-1185">Reference proteome</keyword>
<dbReference type="Gene3D" id="3.40.630.30">
    <property type="match status" value="1"/>
</dbReference>
<evidence type="ECO:0000313" key="7">
    <source>
        <dbReference type="Proteomes" id="UP001589836"/>
    </source>
</evidence>
<dbReference type="InterPro" id="IPR016181">
    <property type="entry name" value="Acyl_CoA_acyltransferase"/>
</dbReference>
<comment type="function">
    <text evidence="1">Acyltransferase required for the direct transfer of medium- to long-chain fatty acyl moieties from a carrier protein (MbtL) on to the epsilon-amino group of lysine residue in the mycobactin core.</text>
</comment>
<reference evidence="6 7" key="1">
    <citation type="submission" date="2024-09" db="EMBL/GenBank/DDBJ databases">
        <authorList>
            <person name="Sun Q."/>
            <person name="Mori K."/>
        </authorList>
    </citation>
    <scope>NUCLEOTIDE SEQUENCE [LARGE SCALE GENOMIC DNA]</scope>
    <source>
        <strain evidence="6 7">NCAIM B.02529</strain>
    </source>
</reference>
<proteinExistence type="predicted"/>
<evidence type="ECO:0000259" key="5">
    <source>
        <dbReference type="SMART" id="SM01006"/>
    </source>
</evidence>
<dbReference type="PANTHER" id="PTHR31438">
    <property type="entry name" value="LYSINE N-ACYLTRANSFERASE C17G9.06C-RELATED"/>
    <property type="match status" value="1"/>
</dbReference>
<dbReference type="EMBL" id="JBHLTP010000011">
    <property type="protein sequence ID" value="MFC0524430.1"/>
    <property type="molecule type" value="Genomic_DNA"/>
</dbReference>
<evidence type="ECO:0000256" key="2">
    <source>
        <dbReference type="ARBA" id="ARBA00004924"/>
    </source>
</evidence>
<evidence type="ECO:0000256" key="1">
    <source>
        <dbReference type="ARBA" id="ARBA00003818"/>
    </source>
</evidence>
<keyword evidence="6" id="KW-0012">Acyltransferase</keyword>
<sequence length="223" mass="26011">MESIDHHECVVEDPALNQTISFRAADYDKDIHTLFNWMHQKHIYPFWKLNVDWEDFKIFFHHSVTASHKRVFFGFINGEPVCYGIAYRIESDPLKEYYAYKPGDLGMHLLIGPREYLNRQTGLAIIRGMSYYLFSKYEAQRIIGEPDYRNRIVIPILTSIGAVDHGVLELPHKKAKLVIGERHTVLAAITSHYKRVTWNLSKSPMEEWKELMGEEEAPIEKGS</sequence>
<evidence type="ECO:0000256" key="3">
    <source>
        <dbReference type="ARBA" id="ARBA00020586"/>
    </source>
</evidence>
<gene>
    <name evidence="6" type="ORF">ACFFGV_12720</name>
</gene>
<evidence type="ECO:0000256" key="4">
    <source>
        <dbReference type="ARBA" id="ARBA00031122"/>
    </source>
</evidence>
<dbReference type="SMART" id="SM01006">
    <property type="entry name" value="AlcB"/>
    <property type="match status" value="1"/>
</dbReference>
<dbReference type="Proteomes" id="UP001589836">
    <property type="component" value="Unassembled WGS sequence"/>
</dbReference>
<comment type="pathway">
    <text evidence="2">Siderophore biosynthesis.</text>
</comment>
<dbReference type="PANTHER" id="PTHR31438:SF1">
    <property type="entry name" value="LYSINE N-ACYLTRANSFERASE C17G9.06C-RELATED"/>
    <property type="match status" value="1"/>
</dbReference>
<feature type="domain" description="Acyltransferase MbtK/IucB-like conserved" evidence="5">
    <location>
        <begin position="23"/>
        <end position="64"/>
    </location>
</feature>
<dbReference type="InterPro" id="IPR019432">
    <property type="entry name" value="Acyltransferase_MbtK/IucB-like"/>
</dbReference>
<dbReference type="Pfam" id="PF13523">
    <property type="entry name" value="Acetyltransf_8"/>
    <property type="match status" value="1"/>
</dbReference>